<sequence>MHKFLRICTVLIISTFVISMLTSITSIFLYSEANAQLFSDRRHINLVQDVPIAIAEDNVYVAWWSNKSGNNEVMFRASNDNGTTFGEKINLSNTTDSESEDVEIQASRNSVYVTWWERNQTTNDPVMRISTDGGKTFGPLLKASMNGTIFSSIEDNFDNLADNVYTTQRKDNSIFDLQQNVTMSAGNEMTYVDVTNDGSIVASTSSSDNETLIFNGTNGELIKKIKVGDTPKGVKITPDKKYIFVANELSGSVSIISLKDLKVIKEIEVGPIPHNIVFSPDGKKAYLTIQGGDKIIVIDTTSFEKINELPVSKGPHNLDITSDGKLLFVSNAASSDVAVINTTSNQILKKIPVSMGHHGIDVSPDDKRVYVAGIGSNRVNVIDAEKQEPIKDIIVGKGPHGIRTSSDGKTLFVDITNANKIIVIDTDELKVTKQIPTGNMPFWLAVSGNN</sequence>
<dbReference type="EMBL" id="LR216287">
    <property type="protein sequence ID" value="VFJ14848.1"/>
    <property type="molecule type" value="Genomic_DNA"/>
</dbReference>
<dbReference type="SUPFAM" id="SSF50939">
    <property type="entry name" value="Sialidases"/>
    <property type="match status" value="1"/>
</dbReference>
<keyword evidence="1" id="KW-0812">Transmembrane</keyword>
<evidence type="ECO:0000313" key="3">
    <source>
        <dbReference type="Proteomes" id="UP000294299"/>
    </source>
</evidence>
<evidence type="ECO:0000313" key="2">
    <source>
        <dbReference type="EMBL" id="VFJ14848.1"/>
    </source>
</evidence>
<organism evidence="2 3">
    <name type="scientific">Candidatus Nitrosocosmicus franklandianus</name>
    <dbReference type="NCBI Taxonomy" id="1798806"/>
    <lineage>
        <taxon>Archaea</taxon>
        <taxon>Nitrososphaerota</taxon>
        <taxon>Nitrososphaeria</taxon>
        <taxon>Nitrososphaerales</taxon>
        <taxon>Nitrososphaeraceae</taxon>
        <taxon>Candidatus Nitrosocosmicus</taxon>
    </lineage>
</organism>
<keyword evidence="1" id="KW-1133">Transmembrane helix</keyword>
<dbReference type="SUPFAM" id="SSF50974">
    <property type="entry name" value="Nitrous oxide reductase, N-terminal domain"/>
    <property type="match status" value="1"/>
</dbReference>
<accession>A0A484IIY6</accession>
<dbReference type="NCBIfam" id="TIGR02276">
    <property type="entry name" value="beta_rpt_yvtn"/>
    <property type="match status" value="2"/>
</dbReference>
<gene>
    <name evidence="2" type="ORF">NFRAN_2526</name>
</gene>
<dbReference type="InterPro" id="IPR051200">
    <property type="entry name" value="Host-pathogen_enzymatic-act"/>
</dbReference>
<feature type="transmembrane region" description="Helical" evidence="1">
    <location>
        <begin position="7"/>
        <end position="30"/>
    </location>
</feature>
<dbReference type="InterPro" id="IPR019405">
    <property type="entry name" value="Lactonase_7-beta_prop"/>
</dbReference>
<proteinExistence type="predicted"/>
<dbReference type="InterPro" id="IPR036278">
    <property type="entry name" value="Sialidase_sf"/>
</dbReference>
<dbReference type="Gene3D" id="2.130.10.10">
    <property type="entry name" value="YVTN repeat-like/Quinoprotein amine dehydrogenase"/>
    <property type="match status" value="2"/>
</dbReference>
<dbReference type="PANTHER" id="PTHR47197">
    <property type="entry name" value="PROTEIN NIRF"/>
    <property type="match status" value="1"/>
</dbReference>
<dbReference type="Proteomes" id="UP000294299">
    <property type="component" value="Chromosome NFRAN"/>
</dbReference>
<reference evidence="2 3" key="1">
    <citation type="submission" date="2019-02" db="EMBL/GenBank/DDBJ databases">
        <authorList>
            <person name="Lehtovirta-Morley E L."/>
        </authorList>
    </citation>
    <scope>NUCLEOTIDE SEQUENCE [LARGE SCALE GENOMIC DNA]</scope>
    <source>
        <strain evidence="2">NFRAN1</strain>
    </source>
</reference>
<dbReference type="InterPro" id="IPR015943">
    <property type="entry name" value="WD40/YVTN_repeat-like_dom_sf"/>
</dbReference>
<dbReference type="PANTHER" id="PTHR47197:SF3">
    <property type="entry name" value="DIHYDRO-HEME D1 DEHYDROGENASE"/>
    <property type="match status" value="1"/>
</dbReference>
<dbReference type="Pfam" id="PF10282">
    <property type="entry name" value="Lactonase"/>
    <property type="match status" value="1"/>
</dbReference>
<keyword evidence="1" id="KW-0472">Membrane</keyword>
<dbReference type="KEGG" id="nfn:NFRAN_2526"/>
<dbReference type="InterPro" id="IPR011964">
    <property type="entry name" value="YVTN_b-propeller_repeat"/>
</dbReference>
<evidence type="ECO:0000256" key="1">
    <source>
        <dbReference type="SAM" id="Phobius"/>
    </source>
</evidence>
<dbReference type="AlphaFoldDB" id="A0A484IIY6"/>
<keyword evidence="3" id="KW-1185">Reference proteome</keyword>
<dbReference type="InterPro" id="IPR011045">
    <property type="entry name" value="N2O_reductase_N"/>
</dbReference>
<protein>
    <submittedName>
        <fullName evidence="2">YVTN beta-propeller repeat-containing protein (Modular protein)</fullName>
    </submittedName>
</protein>
<name>A0A484IIY6_9ARCH</name>
<dbReference type="Gene3D" id="2.120.10.10">
    <property type="match status" value="1"/>
</dbReference>